<evidence type="ECO:0000256" key="12">
    <source>
        <dbReference type="RuleBase" id="RU367108"/>
    </source>
</evidence>
<accession>A0A099P6F3</accession>
<dbReference type="PROSITE" id="PS50102">
    <property type="entry name" value="RRM"/>
    <property type="match status" value="1"/>
</dbReference>
<keyword evidence="4" id="KW-0812">Transmembrane</keyword>
<keyword evidence="7" id="KW-1133">Transmembrane helix</keyword>
<keyword evidence="12" id="KW-0507">mRNA processing</keyword>
<evidence type="ECO:0000256" key="3">
    <source>
        <dbReference type="ARBA" id="ARBA00020222"/>
    </source>
</evidence>
<sequence length="809" mass="92899">MLTVQSRALSSLSRSIAPVTLLMLKRGLATYSYTGRKPINEATIIENSNLGEDTNISDTGFILKSNNKTTLYIDHICFPKESKWDIKQFISPLLYPSSAEAITKYVADLTSSYKNVEIIPVPRDGGAFATFELPAATTPQLYNKSIIYNLSEKIVKKHRFFLRIGIFPVKGIPWVEDMGRYASKTLKVKFEGDELSQESLYAMFRRYGKISDIVLPKPGDMERVALVTFWSNRSAICARHCLTGSDVGGTTIHIHYKKKVSDHWLPTFIRDHPRIAIPLLLAFAAATAVLIFDPVRSWFIKEKIKGELEINRYFWFQEMWRGWITTRNKVKGLLNYKQNEEAEWELWSEIDDLMEEREKKAKDLKIWLEENVNSMIVVQGPPGSGKRHLVNTMVLEDRENVLYFDCENVIKSRKDYQLIQSFAHEIGYFPVFSFVSSVSSFIDLVVKSLTGQNSGLTETKESQTQAMLTLSIGAIRDLSLRSYREMLSNNADFNMKEEDYLQQNPHCKPVIVIDRYQSSRKKNQSNAFIYQQLAEWAANLVQLNIAHVIFITDDVGSVQDLIRALPSAPIKRIVLSDASKTASSIYVKHALGEDFVNQNESYRAELEKYTDMLGGRMRDLQMFVRRIRSGDSPKEAFEGLTQQSIEQLSQVFLAGTQDYGFNVSQAWQIIKLLSEKEEVPYDDIFLLPMFKANTFKILQSMENVELVRLNRIDGVISSVLPGKPLYLRAFKEMMNDPEIYKAVQKECLLGMIEFETNRIRKFIEELNKFKEVPEPKLFKERLQYLSGKIEGGSKVITECEKEMMKLKEK</sequence>
<dbReference type="AlphaFoldDB" id="A0A099P6F3"/>
<dbReference type="Pfam" id="PF00076">
    <property type="entry name" value="RRM_1"/>
    <property type="match status" value="1"/>
</dbReference>
<evidence type="ECO:0000259" key="13">
    <source>
        <dbReference type="PROSITE" id="PS50102"/>
    </source>
</evidence>
<name>A0A099P6F3_PICKU</name>
<reference evidence="15" key="1">
    <citation type="journal article" date="2014" name="Microb. Cell Fact.">
        <title>Exploiting Issatchenkia orientalis SD108 for succinic acid production.</title>
        <authorList>
            <person name="Xiao H."/>
            <person name="Shao Z."/>
            <person name="Jiang Y."/>
            <person name="Dole S."/>
            <person name="Zhao H."/>
        </authorList>
    </citation>
    <scope>NUCLEOTIDE SEQUENCE [LARGE SCALE GENOMIC DNA]</scope>
    <source>
        <strain evidence="15">SD108</strain>
    </source>
</reference>
<dbReference type="PANTHER" id="PTHR32198:SF2">
    <property type="entry name" value="MITOCHONDRIAL ESCAPE PROTEIN 2"/>
    <property type="match status" value="1"/>
</dbReference>
<organism evidence="14 15">
    <name type="scientific">Pichia kudriavzevii</name>
    <name type="common">Yeast</name>
    <name type="synonym">Issatchenkia orientalis</name>
    <dbReference type="NCBI Taxonomy" id="4909"/>
    <lineage>
        <taxon>Eukaryota</taxon>
        <taxon>Fungi</taxon>
        <taxon>Dikarya</taxon>
        <taxon>Ascomycota</taxon>
        <taxon>Saccharomycotina</taxon>
        <taxon>Pichiomycetes</taxon>
        <taxon>Pichiales</taxon>
        <taxon>Pichiaceae</taxon>
        <taxon>Pichia</taxon>
    </lineage>
</organism>
<comment type="similarity">
    <text evidence="2 12">Belongs to the YME2 family.</text>
</comment>
<dbReference type="eggNOG" id="ENOG502QS0P">
    <property type="taxonomic scope" value="Eukaryota"/>
</dbReference>
<protein>
    <recommendedName>
        <fullName evidence="3 12">Mitochondrial escape protein 2</fullName>
    </recommendedName>
</protein>
<evidence type="ECO:0000256" key="6">
    <source>
        <dbReference type="ARBA" id="ARBA00022946"/>
    </source>
</evidence>
<keyword evidence="5 12" id="KW-0999">Mitochondrion inner membrane</keyword>
<evidence type="ECO:0000256" key="2">
    <source>
        <dbReference type="ARBA" id="ARBA00010320"/>
    </source>
</evidence>
<evidence type="ECO:0000256" key="8">
    <source>
        <dbReference type="ARBA" id="ARBA00023128"/>
    </source>
</evidence>
<gene>
    <name evidence="14" type="ORF">JL09_g1096</name>
</gene>
<evidence type="ECO:0000256" key="5">
    <source>
        <dbReference type="ARBA" id="ARBA00022792"/>
    </source>
</evidence>
<comment type="subcellular location">
    <subcellularLocation>
        <location evidence="1 12">Mitochondrion inner membrane</location>
        <topology evidence="1 12">Single-pass membrane protein</topology>
    </subcellularLocation>
</comment>
<evidence type="ECO:0000256" key="10">
    <source>
        <dbReference type="ARBA" id="ARBA00025276"/>
    </source>
</evidence>
<evidence type="ECO:0000256" key="4">
    <source>
        <dbReference type="ARBA" id="ARBA00022692"/>
    </source>
</evidence>
<dbReference type="InterPro" id="IPR039627">
    <property type="entry name" value="Yme2_C"/>
</dbReference>
<dbReference type="VEuPathDB" id="FungiDB:C5L36_0B05020"/>
<dbReference type="Gene3D" id="3.40.50.300">
    <property type="entry name" value="P-loop containing nucleotide triphosphate hydrolases"/>
    <property type="match status" value="1"/>
</dbReference>
<comment type="caution">
    <text evidence="14">The sequence shown here is derived from an EMBL/GenBank/DDBJ whole genome shotgun (WGS) entry which is preliminary data.</text>
</comment>
<dbReference type="InterPro" id="IPR012677">
    <property type="entry name" value="Nucleotide-bd_a/b_plait_sf"/>
</dbReference>
<keyword evidence="8 12" id="KW-0496">Mitochondrion</keyword>
<evidence type="ECO:0000313" key="14">
    <source>
        <dbReference type="EMBL" id="KGK39829.1"/>
    </source>
</evidence>
<evidence type="ECO:0000256" key="9">
    <source>
        <dbReference type="ARBA" id="ARBA00023136"/>
    </source>
</evidence>
<comment type="function">
    <text evidence="10 12">Plays a role in maintaining the mitochondrial genome and in controlling the mtDNA escape. Involved in the regulation of mtDNA nucleotide structure and number. May have a dispensable role in early maturation of pre-rRNA.</text>
</comment>
<dbReference type="InterPro" id="IPR027417">
    <property type="entry name" value="P-loop_NTPase"/>
</dbReference>
<dbReference type="Proteomes" id="UP000029867">
    <property type="component" value="Unassembled WGS sequence"/>
</dbReference>
<evidence type="ECO:0000256" key="1">
    <source>
        <dbReference type="ARBA" id="ARBA00004434"/>
    </source>
</evidence>
<dbReference type="SUPFAM" id="SSF54928">
    <property type="entry name" value="RNA-binding domain, RBD"/>
    <property type="match status" value="1"/>
</dbReference>
<dbReference type="InterPro" id="IPR018850">
    <property type="entry name" value="Mt_escape_2_C"/>
</dbReference>
<dbReference type="Pfam" id="PF10443">
    <property type="entry name" value="RNA12"/>
    <property type="match status" value="1"/>
</dbReference>
<dbReference type="GO" id="GO:0005743">
    <property type="term" value="C:mitochondrial inner membrane"/>
    <property type="evidence" value="ECO:0007669"/>
    <property type="project" value="UniProtKB-SubCell"/>
</dbReference>
<dbReference type="Gene3D" id="3.30.70.330">
    <property type="match status" value="1"/>
</dbReference>
<dbReference type="InterPro" id="IPR035979">
    <property type="entry name" value="RBD_domain_sf"/>
</dbReference>
<keyword evidence="11 12" id="KW-0694">RNA-binding</keyword>
<proteinExistence type="inferred from homology"/>
<feature type="domain" description="RRM" evidence="13">
    <location>
        <begin position="184"/>
        <end position="259"/>
    </location>
</feature>
<evidence type="ECO:0000256" key="11">
    <source>
        <dbReference type="PROSITE-ProRule" id="PRU00176"/>
    </source>
</evidence>
<dbReference type="HOGENOM" id="CLU_007861_1_0_1"/>
<dbReference type="GO" id="GO:0003723">
    <property type="term" value="F:RNA binding"/>
    <property type="evidence" value="ECO:0007669"/>
    <property type="project" value="UniProtKB-UniRule"/>
</dbReference>
<evidence type="ECO:0000256" key="7">
    <source>
        <dbReference type="ARBA" id="ARBA00022989"/>
    </source>
</evidence>
<dbReference type="EMBL" id="JQFK01000006">
    <property type="protein sequence ID" value="KGK39829.1"/>
    <property type="molecule type" value="Genomic_DNA"/>
</dbReference>
<evidence type="ECO:0000313" key="15">
    <source>
        <dbReference type="Proteomes" id="UP000029867"/>
    </source>
</evidence>
<dbReference type="SUPFAM" id="SSF52540">
    <property type="entry name" value="P-loop containing nucleoside triphosphate hydrolases"/>
    <property type="match status" value="1"/>
</dbReference>
<dbReference type="GO" id="GO:0006397">
    <property type="term" value="P:mRNA processing"/>
    <property type="evidence" value="ECO:0007669"/>
    <property type="project" value="UniProtKB-UniRule"/>
</dbReference>
<dbReference type="InterPro" id="IPR000504">
    <property type="entry name" value="RRM_dom"/>
</dbReference>
<dbReference type="PANTHER" id="PTHR32198">
    <property type="entry name" value="MITOCHONDRIAL ESCAPE PROTEIN 2"/>
    <property type="match status" value="1"/>
</dbReference>
<keyword evidence="6" id="KW-0809">Transit peptide</keyword>
<keyword evidence="9" id="KW-0472">Membrane</keyword>